<dbReference type="PROSITE" id="PS51186">
    <property type="entry name" value="GNAT"/>
    <property type="match status" value="1"/>
</dbReference>
<name>A0ABQ3SHK1_9ACTN</name>
<gene>
    <name evidence="2" type="ORF">Snoj_15360</name>
</gene>
<dbReference type="GeneID" id="95593960"/>
<accession>A0ABQ3SHK1</accession>
<evidence type="ECO:0000259" key="1">
    <source>
        <dbReference type="PROSITE" id="PS51186"/>
    </source>
</evidence>
<reference evidence="3" key="1">
    <citation type="submission" date="2023-07" db="EMBL/GenBank/DDBJ databases">
        <title>Whole genome shotgun sequence of Streptomyces nojiriensis NBRC 13794.</title>
        <authorList>
            <person name="Komaki H."/>
            <person name="Tamura T."/>
        </authorList>
    </citation>
    <scope>NUCLEOTIDE SEQUENCE [LARGE SCALE GENOMIC DNA]</scope>
    <source>
        <strain evidence="3">NBRC 13794</strain>
    </source>
</reference>
<dbReference type="InterPro" id="IPR000182">
    <property type="entry name" value="GNAT_dom"/>
</dbReference>
<dbReference type="EMBL" id="BNEC01000003">
    <property type="protein sequence ID" value="GHI67618.1"/>
    <property type="molecule type" value="Genomic_DNA"/>
</dbReference>
<dbReference type="Gene3D" id="3.40.630.30">
    <property type="match status" value="1"/>
</dbReference>
<proteinExistence type="predicted"/>
<dbReference type="RefSeq" id="WP_189741692.1">
    <property type="nucleotide sequence ID" value="NZ_BMRL01000010.1"/>
</dbReference>
<keyword evidence="3" id="KW-1185">Reference proteome</keyword>
<comment type="caution">
    <text evidence="2">The sequence shown here is derived from an EMBL/GenBank/DDBJ whole genome shotgun (WGS) entry which is preliminary data.</text>
</comment>
<feature type="domain" description="N-acetyltransferase" evidence="1">
    <location>
        <begin position="9"/>
        <end position="171"/>
    </location>
</feature>
<protein>
    <recommendedName>
        <fullName evidence="1">N-acetyltransferase domain-containing protein</fullName>
    </recommendedName>
</protein>
<evidence type="ECO:0000313" key="3">
    <source>
        <dbReference type="Proteomes" id="UP000613974"/>
    </source>
</evidence>
<dbReference type="InterPro" id="IPR016181">
    <property type="entry name" value="Acyl_CoA_acyltransferase"/>
</dbReference>
<evidence type="ECO:0000313" key="2">
    <source>
        <dbReference type="EMBL" id="GHI67618.1"/>
    </source>
</evidence>
<dbReference type="Proteomes" id="UP000613974">
    <property type="component" value="Unassembled WGS sequence"/>
</dbReference>
<sequence length="172" mass="19393">MASYPGPTLVWRCADSAEEVHALLRASDTLAAEQYGLPVPERRTDRSRQLVAQRAVHLLCHENSPVAMFTLTCQPPSIRHRDVFPPARTPMFLQRLAVHPDWSRRDATLGLRCVRKACETARADGADVLRAETNPDLRGSLDLLTGLGFVPHGTVETDGWMRRVYLQRRLDR</sequence>
<organism evidence="2 3">
    <name type="scientific">Streptomyces nojiriensis</name>
    <dbReference type="NCBI Taxonomy" id="66374"/>
    <lineage>
        <taxon>Bacteria</taxon>
        <taxon>Bacillati</taxon>
        <taxon>Actinomycetota</taxon>
        <taxon>Actinomycetes</taxon>
        <taxon>Kitasatosporales</taxon>
        <taxon>Streptomycetaceae</taxon>
        <taxon>Streptomyces</taxon>
    </lineage>
</organism>
<dbReference type="SUPFAM" id="SSF55729">
    <property type="entry name" value="Acyl-CoA N-acyltransferases (Nat)"/>
    <property type="match status" value="1"/>
</dbReference>